<dbReference type="SUPFAM" id="SSF51445">
    <property type="entry name" value="(Trans)glycosidases"/>
    <property type="match status" value="1"/>
</dbReference>
<evidence type="ECO:0000313" key="5">
    <source>
        <dbReference type="EMBL" id="QNN61009.1"/>
    </source>
</evidence>
<name>A0A7G9RZI4_9FIRM</name>
<gene>
    <name evidence="5" type="ORF">H9L01_01150</name>
</gene>
<dbReference type="AlphaFoldDB" id="A0A7G9RZI4"/>
<keyword evidence="3" id="KW-0326">Glycosidase</keyword>
<dbReference type="FunFam" id="3.20.20.80:FF:000004">
    <property type="entry name" value="Beta-glucosidase 6-phospho-beta-glucosidase"/>
    <property type="match status" value="1"/>
</dbReference>
<evidence type="ECO:0000256" key="4">
    <source>
        <dbReference type="RuleBase" id="RU003690"/>
    </source>
</evidence>
<sequence>MKNKLKFPSDFLWGAAASAPQTEGTFEGDGKSKTTWDHWFEIEPDKFDREVGPSLTSDVYHRYAQDIQLMNDMNLNSYRTSISWARLLPDGKTLNETAVAYYRNYFETMLKQGIHPIINLFHFDMPWWMMEKGGWTSPEIADYFAYYAKTCVEQFGDLIHDWTTFNEPIVHVECSYIYEFHYPAIVDFKLAILAGYHTILAHAKAIQAMKKVRNDIRVGIILNLTPVYSRSQSSEDLEATKIANALNITSFLDAMVLGSFDDFLIETLEHHKLLPETKSEDLETIKCHTADFLGVNYYQPKRVQAPGTDVKYPAVVPEDLYIPYVWEERRMNPYRGWEIYPEAILDIARMIQSQYHNIPWYVSENGMGVADEARFKNNEGMIEDDYRIEFVEEHLEYLSKAIEEGANCFGYHMWTFVDCWSWLNGYRNRYGFISVDLKTQERTPKASSYWMRSLIQAQQKGEK</sequence>
<dbReference type="Gene3D" id="3.20.20.80">
    <property type="entry name" value="Glycosidases"/>
    <property type="match status" value="1"/>
</dbReference>
<dbReference type="GO" id="GO:0005829">
    <property type="term" value="C:cytosol"/>
    <property type="evidence" value="ECO:0007669"/>
    <property type="project" value="TreeGrafter"/>
</dbReference>
<comment type="similarity">
    <text evidence="1 4">Belongs to the glycosyl hydrolase 1 family.</text>
</comment>
<dbReference type="GO" id="GO:0008422">
    <property type="term" value="F:beta-glucosidase activity"/>
    <property type="evidence" value="ECO:0007669"/>
    <property type="project" value="TreeGrafter"/>
</dbReference>
<keyword evidence="6" id="KW-1185">Reference proteome</keyword>
<protein>
    <submittedName>
        <fullName evidence="5">Glycoside hydrolase family 1 protein</fullName>
    </submittedName>
</protein>
<evidence type="ECO:0000313" key="6">
    <source>
        <dbReference type="Proteomes" id="UP000515928"/>
    </source>
</evidence>
<dbReference type="RefSeq" id="WP_187534127.1">
    <property type="nucleotide sequence ID" value="NZ_CBCSHU010000014.1"/>
</dbReference>
<dbReference type="Proteomes" id="UP000515928">
    <property type="component" value="Chromosome"/>
</dbReference>
<dbReference type="InterPro" id="IPR017853">
    <property type="entry name" value="GH"/>
</dbReference>
<proteinExistence type="inferred from homology"/>
<dbReference type="PRINTS" id="PR00131">
    <property type="entry name" value="GLHYDRLASE1"/>
</dbReference>
<organism evidence="5 6">
    <name type="scientific">Erysipelothrix inopinata</name>
    <dbReference type="NCBI Taxonomy" id="225084"/>
    <lineage>
        <taxon>Bacteria</taxon>
        <taxon>Bacillati</taxon>
        <taxon>Bacillota</taxon>
        <taxon>Erysipelotrichia</taxon>
        <taxon>Erysipelotrichales</taxon>
        <taxon>Erysipelotrichaceae</taxon>
        <taxon>Erysipelothrix</taxon>
    </lineage>
</organism>
<dbReference type="EMBL" id="CP060715">
    <property type="protein sequence ID" value="QNN61009.1"/>
    <property type="molecule type" value="Genomic_DNA"/>
</dbReference>
<dbReference type="KEGG" id="eio:H9L01_01150"/>
<evidence type="ECO:0000256" key="1">
    <source>
        <dbReference type="ARBA" id="ARBA00010838"/>
    </source>
</evidence>
<dbReference type="Pfam" id="PF00232">
    <property type="entry name" value="Glyco_hydro_1"/>
    <property type="match status" value="1"/>
</dbReference>
<dbReference type="PANTHER" id="PTHR10353">
    <property type="entry name" value="GLYCOSYL HYDROLASE"/>
    <property type="match status" value="1"/>
</dbReference>
<evidence type="ECO:0000256" key="2">
    <source>
        <dbReference type="ARBA" id="ARBA00022801"/>
    </source>
</evidence>
<dbReference type="PANTHER" id="PTHR10353:SF139">
    <property type="entry name" value="6-PHOSPHO-BETA-GLUCOSIDASE GMUD"/>
    <property type="match status" value="1"/>
</dbReference>
<evidence type="ECO:0000256" key="3">
    <source>
        <dbReference type="ARBA" id="ARBA00023295"/>
    </source>
</evidence>
<keyword evidence="2 5" id="KW-0378">Hydrolase</keyword>
<reference evidence="5 6" key="1">
    <citation type="submission" date="2020-08" db="EMBL/GenBank/DDBJ databases">
        <title>Genome sequence of Erysipelothrix inopinata DSM 15511T.</title>
        <authorList>
            <person name="Hyun D.-W."/>
            <person name="Bae J.-W."/>
        </authorList>
    </citation>
    <scope>NUCLEOTIDE SEQUENCE [LARGE SCALE GENOMIC DNA]</scope>
    <source>
        <strain evidence="5 6">DSM 15511</strain>
    </source>
</reference>
<dbReference type="InterPro" id="IPR001360">
    <property type="entry name" value="Glyco_hydro_1"/>
</dbReference>
<accession>A0A7G9RZI4</accession>
<dbReference type="GO" id="GO:0016052">
    <property type="term" value="P:carbohydrate catabolic process"/>
    <property type="evidence" value="ECO:0007669"/>
    <property type="project" value="TreeGrafter"/>
</dbReference>